<name>A0ABW2JVE4_9ACTN</name>
<dbReference type="RefSeq" id="WP_381838164.1">
    <property type="nucleotide sequence ID" value="NZ_JBHTCF010000020.1"/>
</dbReference>
<keyword evidence="3" id="KW-1185">Reference proteome</keyword>
<gene>
    <name evidence="2" type="ORF">ACFQVC_34655</name>
</gene>
<dbReference type="Gene3D" id="3.40.50.2000">
    <property type="entry name" value="Glycogen Phosphorylase B"/>
    <property type="match status" value="2"/>
</dbReference>
<dbReference type="SUPFAM" id="SSF53756">
    <property type="entry name" value="UDP-Glycosyltransferase/glycogen phosphorylase"/>
    <property type="match status" value="1"/>
</dbReference>
<comment type="caution">
    <text evidence="2">The sequence shown here is derived from an EMBL/GenBank/DDBJ whole genome shotgun (WGS) entry which is preliminary data.</text>
</comment>
<evidence type="ECO:0000256" key="1">
    <source>
        <dbReference type="ARBA" id="ARBA00008799"/>
    </source>
</evidence>
<dbReference type="EMBL" id="JBHTCF010000020">
    <property type="protein sequence ID" value="MFC7309338.1"/>
    <property type="molecule type" value="Genomic_DNA"/>
</dbReference>
<sequence length="504" mass="54256">MDERPHGPAQLVIASNRGPFERRRDKGGRVVRHRGAGGLIAVLGPALAAHGGVWVASALTDEDRAAARALVSCGRLDVVELPEGPVGVRLLAHDPQDYASYYGAVSSEILWFAQHHLLPPSAATDTADTLRAHWPGYRRVNESFAAACAAAAAPGAAVLLQDYHLSLAPRRLRALRPDVRSAHFTMTPWAEPGRFELLPAAVRRELVAGLLGADMVCFLVPRWARAFLECCEQLGLPVEREGAREGGDGGDRGRAAVRGPDGRWSGVRCFPVGVDEGALRARAAATDVRAHERQLRDLAGGDGVRLVVRVDRMEPSKNIPRGLRGFARFLDLYPEQHGRVVHFALAYASRGELAAYRELTREVTAAAEEINGRFGRQGWRPVVLETHNDFGRGLAAMAQADVLVVNPVRDGMNLVAKEGPVVSRRDLALVLSRHAGAADDLATGCTLVDPFDVGELAAAIGDALVLSPAERASRIERLRKGAVALPPERWLRAALGELDALTGR</sequence>
<evidence type="ECO:0000313" key="3">
    <source>
        <dbReference type="Proteomes" id="UP001596523"/>
    </source>
</evidence>
<organism evidence="2 3">
    <name type="scientific">Streptomyces monticola</name>
    <dbReference type="NCBI Taxonomy" id="2666263"/>
    <lineage>
        <taxon>Bacteria</taxon>
        <taxon>Bacillati</taxon>
        <taxon>Actinomycetota</taxon>
        <taxon>Actinomycetes</taxon>
        <taxon>Kitasatosporales</taxon>
        <taxon>Streptomycetaceae</taxon>
        <taxon>Streptomyces</taxon>
    </lineage>
</organism>
<reference evidence="3" key="1">
    <citation type="journal article" date="2019" name="Int. J. Syst. Evol. Microbiol.">
        <title>The Global Catalogue of Microorganisms (GCM) 10K type strain sequencing project: providing services to taxonomists for standard genome sequencing and annotation.</title>
        <authorList>
            <consortium name="The Broad Institute Genomics Platform"/>
            <consortium name="The Broad Institute Genome Sequencing Center for Infectious Disease"/>
            <person name="Wu L."/>
            <person name="Ma J."/>
        </authorList>
    </citation>
    <scope>NUCLEOTIDE SEQUENCE [LARGE SCALE GENOMIC DNA]</scope>
    <source>
        <strain evidence="3">SYNS20</strain>
    </source>
</reference>
<accession>A0ABW2JVE4</accession>
<dbReference type="CDD" id="cd03788">
    <property type="entry name" value="GT20_TPS"/>
    <property type="match status" value="1"/>
</dbReference>
<evidence type="ECO:0000313" key="2">
    <source>
        <dbReference type="EMBL" id="MFC7309338.1"/>
    </source>
</evidence>
<dbReference type="PANTHER" id="PTHR10788">
    <property type="entry name" value="TREHALOSE-6-PHOSPHATE SYNTHASE"/>
    <property type="match status" value="1"/>
</dbReference>
<dbReference type="Pfam" id="PF00982">
    <property type="entry name" value="Glyco_transf_20"/>
    <property type="match status" value="1"/>
</dbReference>
<comment type="similarity">
    <text evidence="1">Belongs to the glycosyltransferase 20 family.</text>
</comment>
<proteinExistence type="inferred from homology"/>
<dbReference type="PANTHER" id="PTHR10788:SF106">
    <property type="entry name" value="BCDNA.GH08860"/>
    <property type="match status" value="1"/>
</dbReference>
<protein>
    <submittedName>
        <fullName evidence="2">Trehalose-6-phosphate synthase</fullName>
    </submittedName>
</protein>
<dbReference type="Proteomes" id="UP001596523">
    <property type="component" value="Unassembled WGS sequence"/>
</dbReference>
<dbReference type="InterPro" id="IPR001830">
    <property type="entry name" value="Glyco_trans_20"/>
</dbReference>